<dbReference type="PANTHER" id="PTHR33164">
    <property type="entry name" value="TRANSCRIPTIONAL REGULATOR, MARR FAMILY"/>
    <property type="match status" value="1"/>
</dbReference>
<evidence type="ECO:0000313" key="3">
    <source>
        <dbReference type="Proteomes" id="UP001558481"/>
    </source>
</evidence>
<reference evidence="2 3" key="1">
    <citation type="journal article" date="2024" name="Fungal Genet. Biol.">
        <title>The porcine skin microbiome exhibits broad fungal antagonism.</title>
        <authorList>
            <person name="De La Cruz K.F."/>
            <person name="Townsend E.C."/>
            <person name="Alex Cheong J.Z."/>
            <person name="Salamzade R."/>
            <person name="Liu A."/>
            <person name="Sandstrom S."/>
            <person name="Davila E."/>
            <person name="Huang L."/>
            <person name="Xu K.H."/>
            <person name="Wu S.Y."/>
            <person name="Meudt J.J."/>
            <person name="Shanmuganayagam D."/>
            <person name="Gibson A.L.F."/>
            <person name="Kalan L.R."/>
        </authorList>
    </citation>
    <scope>NUCLEOTIDE SEQUENCE [LARGE SCALE GENOMIC DNA]</scope>
    <source>
        <strain evidence="2 3">LK2625</strain>
    </source>
</reference>
<dbReference type="Proteomes" id="UP001558481">
    <property type="component" value="Unassembled WGS sequence"/>
</dbReference>
<comment type="caution">
    <text evidence="2">The sequence shown here is derived from an EMBL/GenBank/DDBJ whole genome shotgun (WGS) entry which is preliminary data.</text>
</comment>
<dbReference type="EMBL" id="JAYWLU010000001">
    <property type="protein sequence ID" value="MEX3593281.1"/>
    <property type="molecule type" value="Genomic_DNA"/>
</dbReference>
<evidence type="ECO:0000259" key="1">
    <source>
        <dbReference type="PROSITE" id="PS50995"/>
    </source>
</evidence>
<accession>A0ABV3UZ32</accession>
<dbReference type="RefSeq" id="WP_368628888.1">
    <property type="nucleotide sequence ID" value="NZ_JAYWLU010000001.1"/>
</dbReference>
<feature type="domain" description="HTH marR-type" evidence="1">
    <location>
        <begin position="5"/>
        <end position="144"/>
    </location>
</feature>
<dbReference type="InterPro" id="IPR000835">
    <property type="entry name" value="HTH_MarR-typ"/>
</dbReference>
<organism evidence="2 3">
    <name type="scientific">Kocuria carniphila</name>
    <dbReference type="NCBI Taxonomy" id="262208"/>
    <lineage>
        <taxon>Bacteria</taxon>
        <taxon>Bacillati</taxon>
        <taxon>Actinomycetota</taxon>
        <taxon>Actinomycetes</taxon>
        <taxon>Micrococcales</taxon>
        <taxon>Micrococcaceae</taxon>
        <taxon>Kocuria</taxon>
    </lineage>
</organism>
<dbReference type="Gene3D" id="1.10.10.10">
    <property type="entry name" value="Winged helix-like DNA-binding domain superfamily/Winged helix DNA-binding domain"/>
    <property type="match status" value="1"/>
</dbReference>
<dbReference type="Pfam" id="PF01047">
    <property type="entry name" value="MarR"/>
    <property type="match status" value="1"/>
</dbReference>
<dbReference type="PRINTS" id="PR00598">
    <property type="entry name" value="HTHMARR"/>
</dbReference>
<name>A0ABV3UZ32_9MICC</name>
<dbReference type="PANTHER" id="PTHR33164:SF57">
    <property type="entry name" value="MARR-FAMILY TRANSCRIPTIONAL REGULATOR"/>
    <property type="match status" value="1"/>
</dbReference>
<protein>
    <submittedName>
        <fullName evidence="2">MarR family transcriptional regulator</fullName>
    </submittedName>
</protein>
<evidence type="ECO:0000313" key="2">
    <source>
        <dbReference type="EMBL" id="MEX3593281.1"/>
    </source>
</evidence>
<dbReference type="SUPFAM" id="SSF46785">
    <property type="entry name" value="Winged helix' DNA-binding domain"/>
    <property type="match status" value="1"/>
</dbReference>
<gene>
    <name evidence="2" type="ORF">VVR66_00945</name>
</gene>
<keyword evidence="3" id="KW-1185">Reference proteome</keyword>
<proteinExistence type="predicted"/>
<dbReference type="InterPro" id="IPR039422">
    <property type="entry name" value="MarR/SlyA-like"/>
</dbReference>
<dbReference type="InterPro" id="IPR036390">
    <property type="entry name" value="WH_DNA-bd_sf"/>
</dbReference>
<dbReference type="PROSITE" id="PS50995">
    <property type="entry name" value="HTH_MARR_2"/>
    <property type="match status" value="1"/>
</dbReference>
<dbReference type="SMART" id="SM00347">
    <property type="entry name" value="HTH_MARR"/>
    <property type="match status" value="1"/>
</dbReference>
<sequence>MSGETTDTVTVMARTMSALGRLTTRSRMRRELGGQSAKLSPTDMWLVDRVSEFGPARMSELATWQSVDRSTMTTQVGKLEKLGLVQRAPDPQDRRAIVVSVTEAGRQLHEESRAAACAAFDSMLADWSDAERSRLTESLTHLVDSLEKHLSTKSEDHSTER</sequence>
<dbReference type="InterPro" id="IPR036388">
    <property type="entry name" value="WH-like_DNA-bd_sf"/>
</dbReference>